<evidence type="ECO:0000313" key="1">
    <source>
        <dbReference type="EMBL" id="KAA8571724.1"/>
    </source>
</evidence>
<accession>A0A5M9JQF3</accession>
<organism evidence="1 2">
    <name type="scientific">Monilinia fructicola</name>
    <name type="common">Brown rot fungus</name>
    <name type="synonym">Ciboria fructicola</name>
    <dbReference type="NCBI Taxonomy" id="38448"/>
    <lineage>
        <taxon>Eukaryota</taxon>
        <taxon>Fungi</taxon>
        <taxon>Dikarya</taxon>
        <taxon>Ascomycota</taxon>
        <taxon>Pezizomycotina</taxon>
        <taxon>Leotiomycetes</taxon>
        <taxon>Helotiales</taxon>
        <taxon>Sclerotiniaceae</taxon>
        <taxon>Monilinia</taxon>
    </lineage>
</organism>
<gene>
    <name evidence="1" type="ORF">EYC84_001703</name>
</gene>
<dbReference type="AlphaFoldDB" id="A0A5M9JQF3"/>
<dbReference type="EMBL" id="VICG01000005">
    <property type="protein sequence ID" value="KAA8571724.1"/>
    <property type="molecule type" value="Genomic_DNA"/>
</dbReference>
<comment type="caution">
    <text evidence="1">The sequence shown here is derived from an EMBL/GenBank/DDBJ whole genome shotgun (WGS) entry which is preliminary data.</text>
</comment>
<proteinExistence type="predicted"/>
<dbReference type="Proteomes" id="UP000322873">
    <property type="component" value="Unassembled WGS sequence"/>
</dbReference>
<sequence>MHPSLYPSIISIHPSIHPSFPPKFLKCYSILPASQTQRLLTFVVSEQYNTTSASIYNTIQYNTIQYTTTTTIATLLLSQLSLLLLLPPPPPPPPPLLLHSDYINLTTLSPYKINIRNSIISVARKHCSSSKKKTNQNQHTFRTEFRYHKLLELCAPSSFAWNLAHLHCL</sequence>
<keyword evidence="2" id="KW-1185">Reference proteome</keyword>
<evidence type="ECO:0000313" key="2">
    <source>
        <dbReference type="Proteomes" id="UP000322873"/>
    </source>
</evidence>
<reference evidence="1 2" key="1">
    <citation type="submission" date="2019-06" db="EMBL/GenBank/DDBJ databases">
        <title>Genome Sequence of the Brown Rot Fungal Pathogen Monilinia fructicola.</title>
        <authorList>
            <person name="De Miccolis Angelini R.M."/>
            <person name="Landi L."/>
            <person name="Abate D."/>
            <person name="Pollastro S."/>
            <person name="Romanazzi G."/>
            <person name="Faretra F."/>
        </authorList>
    </citation>
    <scope>NUCLEOTIDE SEQUENCE [LARGE SCALE GENOMIC DNA]</scope>
    <source>
        <strain evidence="1 2">Mfrc123</strain>
    </source>
</reference>
<name>A0A5M9JQF3_MONFR</name>
<protein>
    <submittedName>
        <fullName evidence="1">Uncharacterized protein</fullName>
    </submittedName>
</protein>